<proteinExistence type="predicted"/>
<dbReference type="OrthoDB" id="5396831at2759"/>
<evidence type="ECO:0000313" key="3">
    <source>
        <dbReference type="EMBL" id="GIC91001.1"/>
    </source>
</evidence>
<reference evidence="3" key="3">
    <citation type="submission" date="2021-01" db="EMBL/GenBank/DDBJ databases">
        <title>Pan-genome distribution and transcriptional activeness of fungal secondary metabolism genes in Aspergillus section Fumigati.</title>
        <authorList>
            <person name="Takahashi H."/>
            <person name="Umemura M."/>
            <person name="Ninomiya A."/>
            <person name="Kusuya Y."/>
            <person name="Urayama S."/>
            <person name="Shimizu M."/>
            <person name="Watanabe A."/>
            <person name="Kamei K."/>
            <person name="Yaguchi T."/>
            <person name="Hagiwara D."/>
        </authorList>
    </citation>
    <scope>NUCLEOTIDE SEQUENCE</scope>
    <source>
        <strain evidence="3">IFM 46973</strain>
    </source>
</reference>
<reference evidence="2 5" key="2">
    <citation type="submission" date="2020-01" db="EMBL/GenBank/DDBJ databases">
        <title>Draft genome sequence of Aspergillus udagawae IFM 53868.</title>
        <authorList>
            <person name="Takahashi H."/>
            <person name="Yaguchi T."/>
        </authorList>
    </citation>
    <scope>NUCLEOTIDE SEQUENCE [LARGE SCALE GENOMIC DNA]</scope>
    <source>
        <strain evidence="2 5">IFM 53868</strain>
    </source>
</reference>
<sequence>MSTYQLRAPSPSSEFDYPASALTQEPQPDKRTSGTPSTPFDLAGAGQAPGCHIPAFVAANPSTSGLSAQSDTLGLAHVLPARFLETADFIVISMTRSGTVVFADCAIRQFLPQVYCQLKNVGSVDVGSLLSILGVLGLLKLA</sequence>
<dbReference type="Proteomes" id="UP000465266">
    <property type="component" value="Unassembled WGS sequence"/>
</dbReference>
<accession>A0A8E0V204</accession>
<evidence type="ECO:0000313" key="4">
    <source>
        <dbReference type="Proteomes" id="UP000036893"/>
    </source>
</evidence>
<dbReference type="RefSeq" id="XP_043148267.1">
    <property type="nucleotide sequence ID" value="XM_043292332.1"/>
</dbReference>
<protein>
    <submittedName>
        <fullName evidence="3">Uncharacterized protein</fullName>
    </submittedName>
</protein>
<feature type="compositionally biased region" description="Polar residues" evidence="1">
    <location>
        <begin position="1"/>
        <end position="13"/>
    </location>
</feature>
<evidence type="ECO:0000256" key="1">
    <source>
        <dbReference type="SAM" id="MobiDB-lite"/>
    </source>
</evidence>
<dbReference type="GeneID" id="66994918"/>
<dbReference type="Proteomes" id="UP000036893">
    <property type="component" value="Unassembled WGS sequence"/>
</dbReference>
<evidence type="ECO:0000313" key="2">
    <source>
        <dbReference type="EMBL" id="GFF93632.1"/>
    </source>
</evidence>
<name>A0A8E0V204_9EURO</name>
<keyword evidence="5" id="KW-1185">Reference proteome</keyword>
<reference evidence="3" key="1">
    <citation type="journal article" date="2015" name="Genome Announc.">
        <title>Draft Genome Sequence of the Pathogenic Filamentous Fungus Aspergillus udagawae Strain IFM 46973T.</title>
        <authorList>
            <person name="Kusuya Y."/>
            <person name="Takahashi-Nakaguchi A."/>
            <person name="Takahashi H."/>
            <person name="Yaguchi T."/>
        </authorList>
    </citation>
    <scope>NUCLEOTIDE SEQUENCE</scope>
    <source>
        <strain evidence="3">IFM 46973</strain>
    </source>
</reference>
<feature type="region of interest" description="Disordered" evidence="1">
    <location>
        <begin position="1"/>
        <end position="46"/>
    </location>
</feature>
<dbReference type="EMBL" id="BBXM02000005">
    <property type="protein sequence ID" value="GIC91001.1"/>
    <property type="molecule type" value="Genomic_DNA"/>
</dbReference>
<organism evidence="3 4">
    <name type="scientific">Aspergillus udagawae</name>
    <dbReference type="NCBI Taxonomy" id="91492"/>
    <lineage>
        <taxon>Eukaryota</taxon>
        <taxon>Fungi</taxon>
        <taxon>Dikarya</taxon>
        <taxon>Ascomycota</taxon>
        <taxon>Pezizomycotina</taxon>
        <taxon>Eurotiomycetes</taxon>
        <taxon>Eurotiomycetidae</taxon>
        <taxon>Eurotiales</taxon>
        <taxon>Aspergillaceae</taxon>
        <taxon>Aspergillus</taxon>
        <taxon>Aspergillus subgen. Fumigati</taxon>
    </lineage>
</organism>
<dbReference type="AlphaFoldDB" id="A0A8E0V204"/>
<gene>
    <name evidence="3" type="ORF">Aud_007441</name>
    <name evidence="2" type="ORF">IFM53868_07257</name>
</gene>
<evidence type="ECO:0000313" key="5">
    <source>
        <dbReference type="Proteomes" id="UP000465266"/>
    </source>
</evidence>
<comment type="caution">
    <text evidence="3">The sequence shown here is derived from an EMBL/GenBank/DDBJ whole genome shotgun (WGS) entry which is preliminary data.</text>
</comment>
<dbReference type="EMBL" id="BLKG01000092">
    <property type="protein sequence ID" value="GFF93632.1"/>
    <property type="molecule type" value="Genomic_DNA"/>
</dbReference>